<dbReference type="Proteomes" id="UP001169063">
    <property type="component" value="Unassembled WGS sequence"/>
</dbReference>
<comment type="caution">
    <text evidence="2">The sequence shown here is derived from an EMBL/GenBank/DDBJ whole genome shotgun (WGS) entry which is preliminary data.</text>
</comment>
<keyword evidence="2" id="KW-0456">Lyase</keyword>
<protein>
    <submittedName>
        <fullName evidence="2">Adenylate/guanylate cyclase domain-containing protein</fullName>
        <ecNumber evidence="2">4.6.1.-</ecNumber>
    </submittedName>
</protein>
<dbReference type="EMBL" id="JAUKTR010000002">
    <property type="protein sequence ID" value="MDO1558892.1"/>
    <property type="molecule type" value="Genomic_DNA"/>
</dbReference>
<gene>
    <name evidence="2" type="ORF">Q0812_05565</name>
</gene>
<dbReference type="InterPro" id="IPR001054">
    <property type="entry name" value="A/G_cyclase"/>
</dbReference>
<dbReference type="EC" id="4.6.1.-" evidence="2"/>
<dbReference type="Pfam" id="PF00211">
    <property type="entry name" value="Guanylate_cyc"/>
    <property type="match status" value="1"/>
</dbReference>
<dbReference type="SUPFAM" id="SSF55073">
    <property type="entry name" value="Nucleotide cyclase"/>
    <property type="match status" value="1"/>
</dbReference>
<feature type="domain" description="Guanylate cyclase" evidence="1">
    <location>
        <begin position="26"/>
        <end position="168"/>
    </location>
</feature>
<name>A0ABT8SNN2_9CAUL</name>
<organism evidence="2 3">
    <name type="scientific">Peiella sedimenti</name>
    <dbReference type="NCBI Taxonomy" id="3061083"/>
    <lineage>
        <taxon>Bacteria</taxon>
        <taxon>Pseudomonadati</taxon>
        <taxon>Pseudomonadota</taxon>
        <taxon>Alphaproteobacteria</taxon>
        <taxon>Caulobacterales</taxon>
        <taxon>Caulobacteraceae</taxon>
        <taxon>Peiella</taxon>
    </lineage>
</organism>
<evidence type="ECO:0000313" key="2">
    <source>
        <dbReference type="EMBL" id="MDO1558892.1"/>
    </source>
</evidence>
<dbReference type="CDD" id="cd07302">
    <property type="entry name" value="CHD"/>
    <property type="match status" value="1"/>
</dbReference>
<reference evidence="2" key="1">
    <citation type="submission" date="2023-07" db="EMBL/GenBank/DDBJ databases">
        <title>Brevundimonas soil sp. nov., isolated from the soil of chemical plant.</title>
        <authorList>
            <person name="Wu N."/>
        </authorList>
    </citation>
    <scope>NUCLEOTIDE SEQUENCE</scope>
    <source>
        <strain evidence="2">XZ-24</strain>
    </source>
</reference>
<evidence type="ECO:0000313" key="3">
    <source>
        <dbReference type="Proteomes" id="UP001169063"/>
    </source>
</evidence>
<sequence length="193" mass="21266">MDDFYPIIREKLKAAGEYPNSRILPLSLIFIDVVGFSSMNASERERALDMIRSLGAVILRAENAMYLNTWGDAIVAAFDSVDDALCCACKFSQHFSLVGHDSRIGVSWGNVRISKNDIIGGDDFDGDAANLGARLEAIADPGSVLCSEEVATIAGLESEKFFFTERYKSLSKRVGDRVEGEEIRVFEVRLKSN</sequence>
<keyword evidence="3" id="KW-1185">Reference proteome</keyword>
<dbReference type="Gene3D" id="3.30.70.1230">
    <property type="entry name" value="Nucleotide cyclase"/>
    <property type="match status" value="1"/>
</dbReference>
<proteinExistence type="predicted"/>
<evidence type="ECO:0000259" key="1">
    <source>
        <dbReference type="Pfam" id="PF00211"/>
    </source>
</evidence>
<dbReference type="InterPro" id="IPR029787">
    <property type="entry name" value="Nucleotide_cyclase"/>
</dbReference>
<accession>A0ABT8SNN2</accession>
<dbReference type="GO" id="GO:0016829">
    <property type="term" value="F:lyase activity"/>
    <property type="evidence" value="ECO:0007669"/>
    <property type="project" value="UniProtKB-KW"/>
</dbReference>